<name>A0A1W1II68_9LACT</name>
<dbReference type="EMBL" id="FWEY01000009">
    <property type="protein sequence ID" value="SLM52732.1"/>
    <property type="molecule type" value="Genomic_DNA"/>
</dbReference>
<evidence type="ECO:0000313" key="1">
    <source>
        <dbReference type="EMBL" id="SLM52732.1"/>
    </source>
</evidence>
<organism evidence="1 2">
    <name type="scientific">Trichococcus pasteurii</name>
    <dbReference type="NCBI Taxonomy" id="43064"/>
    <lineage>
        <taxon>Bacteria</taxon>
        <taxon>Bacillati</taxon>
        <taxon>Bacillota</taxon>
        <taxon>Bacilli</taxon>
        <taxon>Lactobacillales</taxon>
        <taxon>Carnobacteriaceae</taxon>
        <taxon>Trichococcus</taxon>
    </lineage>
</organism>
<accession>A0A1W1II68</accession>
<dbReference type="Proteomes" id="UP000195985">
    <property type="component" value="Unassembled WGS sequence"/>
</dbReference>
<dbReference type="OrthoDB" id="2167898at2"/>
<dbReference type="AlphaFoldDB" id="A0A1W1II68"/>
<reference evidence="2" key="1">
    <citation type="submission" date="2016-04" db="EMBL/GenBank/DDBJ databases">
        <authorList>
            <person name="Strepis N."/>
        </authorList>
    </citation>
    <scope>NUCLEOTIDE SEQUENCE [LARGE SCALE GENOMIC DNA]</scope>
</reference>
<proteinExistence type="predicted"/>
<evidence type="ECO:0000313" key="2">
    <source>
        <dbReference type="Proteomes" id="UP000195985"/>
    </source>
</evidence>
<sequence>MPNLEMIAPYCGLSRYERRFFVYYLKTEDNVRREYLFKNDKDADNFYNAVKNLTAFIANVPARKRELYHQEFSDLLLKEVDHKLTIRTTSPDEAAIAIEA</sequence>
<dbReference type="RefSeq" id="WP_086943482.1">
    <property type="nucleotide sequence ID" value="NZ_FONM01000039.1"/>
</dbReference>
<keyword evidence="2" id="KW-1185">Reference proteome</keyword>
<gene>
    <name evidence="1" type="ORF">TPAS_2439</name>
</gene>
<protein>
    <submittedName>
        <fullName evidence="1">Uncharacterized protein</fullName>
    </submittedName>
</protein>